<dbReference type="InterPro" id="IPR007136">
    <property type="entry name" value="DUF347"/>
</dbReference>
<protein>
    <recommendedName>
        <fullName evidence="4">Membrane-anchored protein</fullName>
    </recommendedName>
</protein>
<evidence type="ECO:0000313" key="3">
    <source>
        <dbReference type="Proteomes" id="UP001524587"/>
    </source>
</evidence>
<keyword evidence="3" id="KW-1185">Reference proteome</keyword>
<name>A0ABT1W4X9_9PROT</name>
<reference evidence="2 3" key="1">
    <citation type="submission" date="2022-06" db="EMBL/GenBank/DDBJ databases">
        <title>Endosaccharibacter gen. nov., sp. nov., endophytic bacteria isolated from sugarcane.</title>
        <authorList>
            <person name="Pitiwittayakul N."/>
            <person name="Yukphan P."/>
            <person name="Charoenyingcharoen P."/>
            <person name="Tanasupawat S."/>
        </authorList>
    </citation>
    <scope>NUCLEOTIDE SEQUENCE [LARGE SCALE GENOMIC DNA]</scope>
    <source>
        <strain evidence="2 3">KSS8</strain>
    </source>
</reference>
<organism evidence="2 3">
    <name type="scientific">Endosaccharibacter trunci</name>
    <dbReference type="NCBI Taxonomy" id="2812733"/>
    <lineage>
        <taxon>Bacteria</taxon>
        <taxon>Pseudomonadati</taxon>
        <taxon>Pseudomonadota</taxon>
        <taxon>Alphaproteobacteria</taxon>
        <taxon>Acetobacterales</taxon>
        <taxon>Acetobacteraceae</taxon>
        <taxon>Endosaccharibacter</taxon>
    </lineage>
</organism>
<feature type="transmembrane region" description="Helical" evidence="1">
    <location>
        <begin position="143"/>
        <end position="162"/>
    </location>
</feature>
<evidence type="ECO:0008006" key="4">
    <source>
        <dbReference type="Google" id="ProtNLM"/>
    </source>
</evidence>
<evidence type="ECO:0000256" key="1">
    <source>
        <dbReference type="SAM" id="Phobius"/>
    </source>
</evidence>
<dbReference type="RefSeq" id="WP_422863382.1">
    <property type="nucleotide sequence ID" value="NZ_JAMSKV010000003.1"/>
</dbReference>
<feature type="transmembrane region" description="Helical" evidence="1">
    <location>
        <begin position="121"/>
        <end position="137"/>
    </location>
</feature>
<feature type="transmembrane region" description="Helical" evidence="1">
    <location>
        <begin position="62"/>
        <end position="80"/>
    </location>
</feature>
<dbReference type="Pfam" id="PF03988">
    <property type="entry name" value="DUF347"/>
    <property type="match status" value="1"/>
</dbReference>
<gene>
    <name evidence="2" type="ORF">NFI95_05635</name>
</gene>
<dbReference type="EMBL" id="JAMSKV010000003">
    <property type="protein sequence ID" value="MCQ8277925.1"/>
    <property type="molecule type" value="Genomic_DNA"/>
</dbReference>
<feature type="transmembrane region" description="Helical" evidence="1">
    <location>
        <begin position="39"/>
        <end position="57"/>
    </location>
</feature>
<keyword evidence="1" id="KW-0812">Transmembrane</keyword>
<feature type="transmembrane region" description="Helical" evidence="1">
    <location>
        <begin position="92"/>
        <end position="109"/>
    </location>
</feature>
<accession>A0ABT1W4X9</accession>
<evidence type="ECO:0000313" key="2">
    <source>
        <dbReference type="EMBL" id="MCQ8277925.1"/>
    </source>
</evidence>
<keyword evidence="1" id="KW-1133">Transmembrane helix</keyword>
<dbReference type="Proteomes" id="UP001524587">
    <property type="component" value="Unassembled WGS sequence"/>
</dbReference>
<comment type="caution">
    <text evidence="2">The sequence shown here is derived from an EMBL/GenBank/DDBJ whole genome shotgun (WGS) entry which is preliminary data.</text>
</comment>
<proteinExistence type="predicted"/>
<sequence length="228" mass="23814">MRLVAPIPVAGPRYWTALCLASLLGADLGDQVAHDLHLGHWQGVFPLALLLAATISLHRRSAVATGAFFWASVVLLRIVATNIADLLTHDLHWRQAGLIAVLFVAFASAGARATPLRTDRRFWTALFLAGTLGTVLGDDASHLAGLEVASATLALATALGFALTAGADRATGRLYWPLVLLIRTAGTSIADALADRSGLGLDGSSAILALLFFVSLALKRSGHAHATA</sequence>
<feature type="transmembrane region" description="Helical" evidence="1">
    <location>
        <begin position="174"/>
        <end position="193"/>
    </location>
</feature>
<feature type="transmembrane region" description="Helical" evidence="1">
    <location>
        <begin position="199"/>
        <end position="218"/>
    </location>
</feature>
<keyword evidence="1" id="KW-0472">Membrane</keyword>